<accession>A0A089P043</accession>
<proteinExistence type="predicted"/>
<evidence type="ECO:0000259" key="1">
    <source>
        <dbReference type="Pfam" id="PF12697"/>
    </source>
</evidence>
<dbReference type="InterPro" id="IPR000073">
    <property type="entry name" value="AB_hydrolase_1"/>
</dbReference>
<name>A0A089P043_9HYPH</name>
<evidence type="ECO:0000313" key="2">
    <source>
        <dbReference type="EMBL" id="AIQ91383.1"/>
    </source>
</evidence>
<organism evidence="2 3">
    <name type="scientific">Methylobacterium oryzae CBMB20</name>
    <dbReference type="NCBI Taxonomy" id="693986"/>
    <lineage>
        <taxon>Bacteria</taxon>
        <taxon>Pseudomonadati</taxon>
        <taxon>Pseudomonadota</taxon>
        <taxon>Alphaproteobacteria</taxon>
        <taxon>Hyphomicrobiales</taxon>
        <taxon>Methylobacteriaceae</taxon>
        <taxon>Methylobacterium</taxon>
    </lineage>
</organism>
<feature type="domain" description="AB hydrolase-1" evidence="1">
    <location>
        <begin position="32"/>
        <end position="251"/>
    </location>
</feature>
<dbReference type="STRING" id="693986.MOC_3628"/>
<protein>
    <submittedName>
        <fullName evidence="2">Alpha/beta hydrolase fold protein</fullName>
    </submittedName>
</protein>
<dbReference type="Proteomes" id="UP000029492">
    <property type="component" value="Chromosome"/>
</dbReference>
<dbReference type="AlphaFoldDB" id="A0A089P043"/>
<sequence length="264" mass="28551">MIPLNTFGTFAVADLRLEYHFVGPQPDLAPTLVLLHEGLGSAMQWGPLPEILVEKTGCGVLAFSRQGYGASSPVPLPRRTDFLEHEACTILPQVLDLAGLRSGLLIGHSDGASIAALALAEGDTRVRGGVLIAPHFFVEEATLAGARRARDAYDNGDLKVRLGRRHTDVEGAFRGWNDAWLDPARRGWTIETALTRWTVPAIIIQGTKDAYGTKAQIGAARRLCPAGLLTVYEMPNVGHHPHREALAETADVIARFVTPVLSRN</sequence>
<evidence type="ECO:0000313" key="3">
    <source>
        <dbReference type="Proteomes" id="UP000029492"/>
    </source>
</evidence>
<gene>
    <name evidence="2" type="ORF">MOC_3628</name>
</gene>
<dbReference type="GO" id="GO:0016787">
    <property type="term" value="F:hydrolase activity"/>
    <property type="evidence" value="ECO:0007669"/>
    <property type="project" value="UniProtKB-KW"/>
</dbReference>
<dbReference type="RefSeq" id="WP_075381716.1">
    <property type="nucleotide sequence ID" value="NZ_CP003811.1"/>
</dbReference>
<dbReference type="EMBL" id="CP003811">
    <property type="protein sequence ID" value="AIQ91383.1"/>
    <property type="molecule type" value="Genomic_DNA"/>
</dbReference>
<dbReference type="eggNOG" id="COG2267">
    <property type="taxonomic scope" value="Bacteria"/>
</dbReference>
<reference evidence="2 3" key="1">
    <citation type="journal article" date="2014" name="PLoS ONE">
        <title>Genome Information of Methylobacterium oryzae, a Plant-Probiotic Methylotroph in the Phyllosphere.</title>
        <authorList>
            <person name="Kwak M.J."/>
            <person name="Jeong H."/>
            <person name="Madhaiyan M."/>
            <person name="Lee Y."/>
            <person name="Sa T.M."/>
            <person name="Oh T.K."/>
            <person name="Kim J.F."/>
        </authorList>
    </citation>
    <scope>NUCLEOTIDE SEQUENCE [LARGE SCALE GENOMIC DNA]</scope>
    <source>
        <strain evidence="2 3">CBMB20</strain>
    </source>
</reference>
<dbReference type="PANTHER" id="PTHR43689:SF8">
    <property type="entry name" value="ALPHA_BETA-HYDROLASES SUPERFAMILY PROTEIN"/>
    <property type="match status" value="1"/>
</dbReference>
<keyword evidence="3" id="KW-1185">Reference proteome</keyword>
<dbReference type="HOGENOM" id="CLU_020336_26_0_5"/>
<dbReference type="Gene3D" id="3.40.50.1820">
    <property type="entry name" value="alpha/beta hydrolase"/>
    <property type="match status" value="1"/>
</dbReference>
<dbReference type="PANTHER" id="PTHR43689">
    <property type="entry name" value="HYDROLASE"/>
    <property type="match status" value="1"/>
</dbReference>
<dbReference type="InterPro" id="IPR029058">
    <property type="entry name" value="AB_hydrolase_fold"/>
</dbReference>
<keyword evidence="2" id="KW-0378">Hydrolase</keyword>
<dbReference type="KEGG" id="mor:MOC_3628"/>
<dbReference type="Pfam" id="PF12697">
    <property type="entry name" value="Abhydrolase_6"/>
    <property type="match status" value="1"/>
</dbReference>
<dbReference type="SUPFAM" id="SSF53474">
    <property type="entry name" value="alpha/beta-Hydrolases"/>
    <property type="match status" value="1"/>
</dbReference>